<dbReference type="OMA" id="FEMMFAG"/>
<protein>
    <submittedName>
        <fullName evidence="1">Uncharacterized protein</fullName>
    </submittedName>
</protein>
<keyword evidence="2" id="KW-1185">Reference proteome</keyword>
<gene>
    <name evidence="1" type="ORF">PHYSODRAFT_477552</name>
</gene>
<dbReference type="KEGG" id="psoj:PHYSODRAFT_477552"/>
<dbReference type="GeneID" id="20654907"/>
<accession>G4YJJ2</accession>
<reference evidence="1 2" key="1">
    <citation type="journal article" date="2006" name="Science">
        <title>Phytophthora genome sequences uncover evolutionary origins and mechanisms of pathogenesis.</title>
        <authorList>
            <person name="Tyler B.M."/>
            <person name="Tripathy S."/>
            <person name="Zhang X."/>
            <person name="Dehal P."/>
            <person name="Jiang R.H."/>
            <person name="Aerts A."/>
            <person name="Arredondo F.D."/>
            <person name="Baxter L."/>
            <person name="Bensasson D."/>
            <person name="Beynon J.L."/>
            <person name="Chapman J."/>
            <person name="Damasceno C.M."/>
            <person name="Dorrance A.E."/>
            <person name="Dou D."/>
            <person name="Dickerman A.W."/>
            <person name="Dubchak I.L."/>
            <person name="Garbelotto M."/>
            <person name="Gijzen M."/>
            <person name="Gordon S.G."/>
            <person name="Govers F."/>
            <person name="Grunwald N.J."/>
            <person name="Huang W."/>
            <person name="Ivors K.L."/>
            <person name="Jones R.W."/>
            <person name="Kamoun S."/>
            <person name="Krampis K."/>
            <person name="Lamour K.H."/>
            <person name="Lee M.K."/>
            <person name="McDonald W.H."/>
            <person name="Medina M."/>
            <person name="Meijer H.J."/>
            <person name="Nordberg E.K."/>
            <person name="Maclean D.J."/>
            <person name="Ospina-Giraldo M.D."/>
            <person name="Morris P.F."/>
            <person name="Phuntumart V."/>
            <person name="Putnam N.H."/>
            <person name="Rash S."/>
            <person name="Rose J.K."/>
            <person name="Sakihama Y."/>
            <person name="Salamov A.A."/>
            <person name="Savidor A."/>
            <person name="Scheuring C.F."/>
            <person name="Smith B.M."/>
            <person name="Sobral B.W."/>
            <person name="Terry A."/>
            <person name="Torto-Alalibo T.A."/>
            <person name="Win J."/>
            <person name="Xu Z."/>
            <person name="Zhang H."/>
            <person name="Grigoriev I.V."/>
            <person name="Rokhsar D.S."/>
            <person name="Boore J.L."/>
        </authorList>
    </citation>
    <scope>NUCLEOTIDE SEQUENCE [LARGE SCALE GENOMIC DNA]</scope>
    <source>
        <strain evidence="1 2">P6497</strain>
    </source>
</reference>
<dbReference type="EMBL" id="JH159151">
    <property type="protein sequence ID" value="EGZ29947.1"/>
    <property type="molecule type" value="Genomic_DNA"/>
</dbReference>
<proteinExistence type="predicted"/>
<dbReference type="InParanoid" id="G4YJJ2"/>
<name>G4YJJ2_PHYSP</name>
<dbReference type="AlphaFoldDB" id="G4YJJ2"/>
<sequence length="153" mass="17530">MQSSEARYEVDGDAIMQSVHQPVFEFVQAPRLADWSQDAVVSWKRRWDQYVGIVRQRCMESGERVEVALRSVKNCIEPELLEALCLYELRKSVDDATSEELVDLREDGIDARVLKYYRDFATLIKENGLSQILGVGNPADSGRRCFEMMFAGM</sequence>
<dbReference type="Proteomes" id="UP000002640">
    <property type="component" value="Unassembled WGS sequence"/>
</dbReference>
<organism evidence="1 2">
    <name type="scientific">Phytophthora sojae (strain P6497)</name>
    <name type="common">Soybean stem and root rot agent</name>
    <name type="synonym">Phytophthora megasperma f. sp. glycines</name>
    <dbReference type="NCBI Taxonomy" id="1094619"/>
    <lineage>
        <taxon>Eukaryota</taxon>
        <taxon>Sar</taxon>
        <taxon>Stramenopiles</taxon>
        <taxon>Oomycota</taxon>
        <taxon>Peronosporomycetes</taxon>
        <taxon>Peronosporales</taxon>
        <taxon>Peronosporaceae</taxon>
        <taxon>Phytophthora</taxon>
    </lineage>
</organism>
<evidence type="ECO:0000313" key="2">
    <source>
        <dbReference type="Proteomes" id="UP000002640"/>
    </source>
</evidence>
<evidence type="ECO:0000313" key="1">
    <source>
        <dbReference type="EMBL" id="EGZ29947.1"/>
    </source>
</evidence>
<dbReference type="RefSeq" id="XP_009517222.1">
    <property type="nucleotide sequence ID" value="XM_009518927.1"/>
</dbReference>